<dbReference type="Gene3D" id="3.40.50.300">
    <property type="entry name" value="P-loop containing nucleotide triphosphate hydrolases"/>
    <property type="match status" value="1"/>
</dbReference>
<dbReference type="EMBL" id="UINC01072965">
    <property type="protein sequence ID" value="SVC08987.1"/>
    <property type="molecule type" value="Genomic_DNA"/>
</dbReference>
<dbReference type="Pfam" id="PF01583">
    <property type="entry name" value="APS_kinase"/>
    <property type="match status" value="1"/>
</dbReference>
<proteinExistence type="predicted"/>
<dbReference type="InterPro" id="IPR027417">
    <property type="entry name" value="P-loop_NTPase"/>
</dbReference>
<keyword evidence="1" id="KW-0808">Transferase</keyword>
<name>A0A382JCI3_9ZZZZ</name>
<evidence type="ECO:0000259" key="2">
    <source>
        <dbReference type="Pfam" id="PF01583"/>
    </source>
</evidence>
<dbReference type="SUPFAM" id="SSF52540">
    <property type="entry name" value="P-loop containing nucleoside triphosphate hydrolases"/>
    <property type="match status" value="1"/>
</dbReference>
<evidence type="ECO:0000313" key="3">
    <source>
        <dbReference type="EMBL" id="SVC08987.1"/>
    </source>
</evidence>
<evidence type="ECO:0000256" key="1">
    <source>
        <dbReference type="ARBA" id="ARBA00022679"/>
    </source>
</evidence>
<dbReference type="AlphaFoldDB" id="A0A382JCI3"/>
<sequence length="136" mass="15844">MKILIMGLPGSGKTYLAQRLQPLLKAAWFNADKVREMAGDWDFSVEGRTRQSLRMKSLADFESMHKRVVICDFICPTAETRKLFKPDVVIWLDTIKEGRFSDTNALFEEPEKFDFRITEWNDKNHINIAAEIKNYV</sequence>
<feature type="domain" description="APS kinase" evidence="2">
    <location>
        <begin position="3"/>
        <end position="84"/>
    </location>
</feature>
<reference evidence="3" key="1">
    <citation type="submission" date="2018-05" db="EMBL/GenBank/DDBJ databases">
        <authorList>
            <person name="Lanie J.A."/>
            <person name="Ng W.-L."/>
            <person name="Kazmierczak K.M."/>
            <person name="Andrzejewski T.M."/>
            <person name="Davidsen T.M."/>
            <person name="Wayne K.J."/>
            <person name="Tettelin H."/>
            <person name="Glass J.I."/>
            <person name="Rusch D."/>
            <person name="Podicherti R."/>
            <person name="Tsui H.-C.T."/>
            <person name="Winkler M.E."/>
        </authorList>
    </citation>
    <scope>NUCLEOTIDE SEQUENCE</scope>
</reference>
<gene>
    <name evidence="3" type="ORF">METZ01_LOCUS261841</name>
</gene>
<protein>
    <recommendedName>
        <fullName evidence="2">APS kinase domain-containing protein</fullName>
    </recommendedName>
</protein>
<organism evidence="3">
    <name type="scientific">marine metagenome</name>
    <dbReference type="NCBI Taxonomy" id="408172"/>
    <lineage>
        <taxon>unclassified sequences</taxon>
        <taxon>metagenomes</taxon>
        <taxon>ecological metagenomes</taxon>
    </lineage>
</organism>
<accession>A0A382JCI3</accession>
<dbReference type="InterPro" id="IPR059117">
    <property type="entry name" value="APS_kinase_dom"/>
</dbReference>